<dbReference type="EMBL" id="MK279909">
    <property type="protein sequence ID" value="AZS12608.1"/>
    <property type="molecule type" value="Genomic_DNA"/>
</dbReference>
<evidence type="ECO:0000313" key="2">
    <source>
        <dbReference type="EMBL" id="AZS12608.1"/>
    </source>
</evidence>
<dbReference type="GeneID" id="55613031"/>
<organism evidence="2 3">
    <name type="scientific">Mycobacterium phage DrLupo</name>
    <dbReference type="NCBI Taxonomy" id="2499037"/>
    <lineage>
        <taxon>Viruses</taxon>
        <taxon>Duplodnaviria</taxon>
        <taxon>Heunggongvirae</taxon>
        <taxon>Uroviricota</taxon>
        <taxon>Caudoviricetes</taxon>
        <taxon>Barnyardvirus</taxon>
        <taxon>Barnyardvirus drlupo</taxon>
    </lineage>
</organism>
<keyword evidence="3" id="KW-1185">Reference proteome</keyword>
<protein>
    <submittedName>
        <fullName evidence="2">Uncharacterized protein</fullName>
    </submittedName>
</protein>
<dbReference type="KEGG" id="vg:55613031"/>
<evidence type="ECO:0000256" key="1">
    <source>
        <dbReference type="SAM" id="MobiDB-lite"/>
    </source>
</evidence>
<evidence type="ECO:0000313" key="3">
    <source>
        <dbReference type="Proteomes" id="UP000288363"/>
    </source>
</evidence>
<reference evidence="2 3" key="1">
    <citation type="submission" date="2018-12" db="EMBL/GenBank/DDBJ databases">
        <authorList>
            <person name="Almail A."/>
            <person name="Dorhout K.E."/>
            <person name="Johnson J."/>
            <person name="Jorgensen H.J."/>
            <person name="Tolsma S."/>
            <person name="Garlena R.A."/>
            <person name="Russell D.A."/>
            <person name="Pope W.H."/>
            <person name="Jacobs-Sera D."/>
            <person name="Hatfull G.F."/>
        </authorList>
    </citation>
    <scope>NUCLEOTIDE SEQUENCE [LARGE SCALE GENOMIC DNA]</scope>
</reference>
<feature type="compositionally biased region" description="Basic and acidic residues" evidence="1">
    <location>
        <begin position="102"/>
        <end position="116"/>
    </location>
</feature>
<sequence length="194" mass="21689">MQNTGHIVRITNRHKKDRIMTVTDESVAVEPETEAVATDVDNGNDSGEPDKDNRDRDFTKYRKLHEDLANYVNAHSGLDPVTPNQVKAILYLRPDFNNTPEQKAERDARKARKAAEEAEYAGLTDEQKKAKKAAKRAAEQAQRMAARAAEAQAEAERLLAQSQGTEDIAAQVESAQADASEPEPERRPRISKRR</sequence>
<dbReference type="RefSeq" id="YP_009842770.1">
    <property type="nucleotide sequence ID" value="NC_048743.1"/>
</dbReference>
<feature type="region of interest" description="Disordered" evidence="1">
    <location>
        <begin position="98"/>
        <end position="194"/>
    </location>
</feature>
<dbReference type="Proteomes" id="UP000288363">
    <property type="component" value="Segment"/>
</dbReference>
<name>A0A3S9UQM9_9CAUD</name>
<feature type="compositionally biased region" description="Low complexity" evidence="1">
    <location>
        <begin position="139"/>
        <end position="152"/>
    </location>
</feature>
<feature type="region of interest" description="Disordered" evidence="1">
    <location>
        <begin position="27"/>
        <end position="56"/>
    </location>
</feature>
<proteinExistence type="predicted"/>
<accession>A0A3S9UQM9</accession>
<gene>
    <name evidence="2" type="primary">72</name>
    <name evidence="2" type="ORF">SEA_DRLUPO_72</name>
</gene>